<evidence type="ECO:0000313" key="1">
    <source>
        <dbReference type="EMBL" id="KAI3784963.1"/>
    </source>
</evidence>
<sequence>MAMANLARRKVLFFLSSRYSLSFSSRGFTSESDVNDDVVIGGGPGGYVAAMKAAQLGLKTTCIEKRGALGGTCLNVGCIPSKRR</sequence>
<comment type="caution">
    <text evidence="1">The sequence shown here is derived from an EMBL/GenBank/DDBJ whole genome shotgun (WGS) entry which is preliminary data.</text>
</comment>
<name>A0ACB9GP63_9ASTR</name>
<reference evidence="2" key="1">
    <citation type="journal article" date="2022" name="Mol. Ecol. Resour.">
        <title>The genomes of chicory, endive, great burdock and yacon provide insights into Asteraceae palaeo-polyploidization history and plant inulin production.</title>
        <authorList>
            <person name="Fan W."/>
            <person name="Wang S."/>
            <person name="Wang H."/>
            <person name="Wang A."/>
            <person name="Jiang F."/>
            <person name="Liu H."/>
            <person name="Zhao H."/>
            <person name="Xu D."/>
            <person name="Zhang Y."/>
        </authorList>
    </citation>
    <scope>NUCLEOTIDE SEQUENCE [LARGE SCALE GENOMIC DNA]</scope>
    <source>
        <strain evidence="2">cv. Yunnan</strain>
    </source>
</reference>
<gene>
    <name evidence="1" type="ORF">L1987_44071</name>
</gene>
<protein>
    <submittedName>
        <fullName evidence="1">Uncharacterized protein</fullName>
    </submittedName>
</protein>
<dbReference type="Proteomes" id="UP001056120">
    <property type="component" value="Linkage Group LG14"/>
</dbReference>
<accession>A0ACB9GP63</accession>
<reference evidence="1 2" key="2">
    <citation type="journal article" date="2022" name="Mol. Ecol. Resour.">
        <title>The genomes of chicory, endive, great burdock and yacon provide insights into Asteraceae paleo-polyploidization history and plant inulin production.</title>
        <authorList>
            <person name="Fan W."/>
            <person name="Wang S."/>
            <person name="Wang H."/>
            <person name="Wang A."/>
            <person name="Jiang F."/>
            <person name="Liu H."/>
            <person name="Zhao H."/>
            <person name="Xu D."/>
            <person name="Zhang Y."/>
        </authorList>
    </citation>
    <scope>NUCLEOTIDE SEQUENCE [LARGE SCALE GENOMIC DNA]</scope>
    <source>
        <strain evidence="2">cv. Yunnan</strain>
        <tissue evidence="1">Leaves</tissue>
    </source>
</reference>
<keyword evidence="2" id="KW-1185">Reference proteome</keyword>
<dbReference type="EMBL" id="CM042031">
    <property type="protein sequence ID" value="KAI3784963.1"/>
    <property type="molecule type" value="Genomic_DNA"/>
</dbReference>
<proteinExistence type="predicted"/>
<evidence type="ECO:0000313" key="2">
    <source>
        <dbReference type="Proteomes" id="UP001056120"/>
    </source>
</evidence>
<organism evidence="1 2">
    <name type="scientific">Smallanthus sonchifolius</name>
    <dbReference type="NCBI Taxonomy" id="185202"/>
    <lineage>
        <taxon>Eukaryota</taxon>
        <taxon>Viridiplantae</taxon>
        <taxon>Streptophyta</taxon>
        <taxon>Embryophyta</taxon>
        <taxon>Tracheophyta</taxon>
        <taxon>Spermatophyta</taxon>
        <taxon>Magnoliopsida</taxon>
        <taxon>eudicotyledons</taxon>
        <taxon>Gunneridae</taxon>
        <taxon>Pentapetalae</taxon>
        <taxon>asterids</taxon>
        <taxon>campanulids</taxon>
        <taxon>Asterales</taxon>
        <taxon>Asteraceae</taxon>
        <taxon>Asteroideae</taxon>
        <taxon>Heliantheae alliance</taxon>
        <taxon>Millerieae</taxon>
        <taxon>Smallanthus</taxon>
    </lineage>
</organism>